<evidence type="ECO:0000313" key="2">
    <source>
        <dbReference type="EMBL" id="VVC17469.1"/>
    </source>
</evidence>
<feature type="compositionally biased region" description="Basic and acidic residues" evidence="1">
    <location>
        <begin position="1"/>
        <end position="10"/>
    </location>
</feature>
<dbReference type="Proteomes" id="UP000424535">
    <property type="component" value="Chromosome"/>
</dbReference>
<name>A0A653G7V0_9CAUD</name>
<feature type="region of interest" description="Disordered" evidence="1">
    <location>
        <begin position="1"/>
        <end position="22"/>
    </location>
</feature>
<organism evidence="2 3">
    <name type="scientific">Escherichia phage VpaE1_ev035</name>
    <dbReference type="NCBI Taxonomy" id="2695839"/>
    <lineage>
        <taxon>Viruses</taxon>
        <taxon>Duplodnaviria</taxon>
        <taxon>Heunggongvirae</taxon>
        <taxon>Uroviricota</taxon>
        <taxon>Caudoviricetes</taxon>
        <taxon>Andersonviridae</taxon>
        <taxon>Ounavirinae</taxon>
        <taxon>Felixounavirus</taxon>
        <taxon>Felixounavirus ev035</taxon>
    </lineage>
</organism>
<accession>A0A653G7V0</accession>
<keyword evidence="3" id="KW-1185">Reference proteome</keyword>
<feature type="compositionally biased region" description="Polar residues" evidence="1">
    <location>
        <begin position="12"/>
        <end position="22"/>
    </location>
</feature>
<reference evidence="2 3" key="1">
    <citation type="submission" date="2020-02" db="EMBL/GenBank/DDBJ databases">
        <authorList>
            <person name="Petit M.-A."/>
            <person name="Lossouarn J."/>
        </authorList>
    </citation>
    <scope>NUCLEOTIDE SEQUENCE [LARGE SCALE GENOMIC DNA]</scope>
</reference>
<evidence type="ECO:0000256" key="1">
    <source>
        <dbReference type="SAM" id="MobiDB-lite"/>
    </source>
</evidence>
<protein>
    <submittedName>
        <fullName evidence="2">Uncharacterized protein</fullName>
    </submittedName>
</protein>
<dbReference type="EMBL" id="LR699048">
    <property type="protein sequence ID" value="VVC17469.1"/>
    <property type="molecule type" value="Genomic_DNA"/>
</dbReference>
<sequence>MRMVNDHAEVIKSSTSLETSQA</sequence>
<feature type="non-terminal residue" evidence="2">
    <location>
        <position position="22"/>
    </location>
</feature>
<proteinExistence type="predicted"/>
<evidence type="ECO:0000313" key="3">
    <source>
        <dbReference type="Proteomes" id="UP000424535"/>
    </source>
</evidence>